<dbReference type="InterPro" id="IPR036396">
    <property type="entry name" value="Cyt_P450_sf"/>
</dbReference>
<evidence type="ECO:0000256" key="1">
    <source>
        <dbReference type="ARBA" id="ARBA00001971"/>
    </source>
</evidence>
<dbReference type="EMBL" id="GGMS01000235">
    <property type="protein sequence ID" value="MBY69438.1"/>
    <property type="molecule type" value="Transcribed_RNA"/>
</dbReference>
<dbReference type="InterPro" id="IPR017972">
    <property type="entry name" value="Cyt_P450_CS"/>
</dbReference>
<dbReference type="GO" id="GO:0020037">
    <property type="term" value="F:heme binding"/>
    <property type="evidence" value="ECO:0007669"/>
    <property type="project" value="InterPro"/>
</dbReference>
<keyword evidence="15" id="KW-0812">Transmembrane</keyword>
<dbReference type="Gene3D" id="1.10.630.10">
    <property type="entry name" value="Cytochrome P450"/>
    <property type="match status" value="1"/>
</dbReference>
<dbReference type="InterPro" id="IPR001128">
    <property type="entry name" value="Cyt_P450"/>
</dbReference>
<dbReference type="OrthoDB" id="2789670at2759"/>
<evidence type="ECO:0000256" key="12">
    <source>
        <dbReference type="ARBA" id="ARBA00023136"/>
    </source>
</evidence>
<keyword evidence="15" id="KW-1133">Transmembrane helix</keyword>
<keyword evidence="10 13" id="KW-0408">Iron</keyword>
<keyword evidence="8" id="KW-0492">Microsome</keyword>
<feature type="binding site" description="axial binding residue" evidence="13">
    <location>
        <position position="456"/>
    </location>
    <ligand>
        <name>heme</name>
        <dbReference type="ChEBI" id="CHEBI:30413"/>
    </ligand>
    <ligandPart>
        <name>Fe</name>
        <dbReference type="ChEBI" id="CHEBI:18248"/>
    </ligandPart>
</feature>
<comment type="similarity">
    <text evidence="4 14">Belongs to the cytochrome P450 family.</text>
</comment>
<dbReference type="PANTHER" id="PTHR24292:SF54">
    <property type="entry name" value="CYP9F3-RELATED"/>
    <property type="match status" value="1"/>
</dbReference>
<evidence type="ECO:0000256" key="13">
    <source>
        <dbReference type="PIRSR" id="PIRSR602401-1"/>
    </source>
</evidence>
<dbReference type="GO" id="GO:0004497">
    <property type="term" value="F:monooxygenase activity"/>
    <property type="evidence" value="ECO:0007669"/>
    <property type="project" value="UniProtKB-KW"/>
</dbReference>
<keyword evidence="7" id="KW-0256">Endoplasmic reticulum</keyword>
<dbReference type="Pfam" id="PF00067">
    <property type="entry name" value="p450"/>
    <property type="match status" value="1"/>
</dbReference>
<keyword evidence="6 13" id="KW-0479">Metal-binding</keyword>
<reference evidence="16" key="1">
    <citation type="submission" date="2018-04" db="EMBL/GenBank/DDBJ databases">
        <title>Transcriptome assembly of Sipha flava.</title>
        <authorList>
            <person name="Scully E.D."/>
            <person name="Geib S.M."/>
            <person name="Palmer N.A."/>
            <person name="Koch K."/>
            <person name="Bradshaw J."/>
            <person name="Heng-Moss T."/>
            <person name="Sarath G."/>
        </authorList>
    </citation>
    <scope>NUCLEOTIDE SEQUENCE</scope>
</reference>
<accession>A0A2S2PV79</accession>
<dbReference type="SUPFAM" id="SSF48264">
    <property type="entry name" value="Cytochrome P450"/>
    <property type="match status" value="1"/>
</dbReference>
<dbReference type="GO" id="GO:0005789">
    <property type="term" value="C:endoplasmic reticulum membrane"/>
    <property type="evidence" value="ECO:0007669"/>
    <property type="project" value="UniProtKB-SubCell"/>
</dbReference>
<keyword evidence="11 14" id="KW-0503">Monooxygenase</keyword>
<keyword evidence="12 15" id="KW-0472">Membrane</keyword>
<gene>
    <name evidence="16" type="primary">Cyp6a14_6</name>
    <name evidence="16" type="ORF">g.7659</name>
</gene>
<evidence type="ECO:0000256" key="7">
    <source>
        <dbReference type="ARBA" id="ARBA00022824"/>
    </source>
</evidence>
<dbReference type="InterPro" id="IPR002401">
    <property type="entry name" value="Cyt_P450_E_grp-I"/>
</dbReference>
<evidence type="ECO:0000256" key="15">
    <source>
        <dbReference type="SAM" id="Phobius"/>
    </source>
</evidence>
<evidence type="ECO:0000256" key="2">
    <source>
        <dbReference type="ARBA" id="ARBA00004174"/>
    </source>
</evidence>
<organism evidence="16">
    <name type="scientific">Sipha flava</name>
    <name type="common">yellow sugarcane aphid</name>
    <dbReference type="NCBI Taxonomy" id="143950"/>
    <lineage>
        <taxon>Eukaryota</taxon>
        <taxon>Metazoa</taxon>
        <taxon>Ecdysozoa</taxon>
        <taxon>Arthropoda</taxon>
        <taxon>Hexapoda</taxon>
        <taxon>Insecta</taxon>
        <taxon>Pterygota</taxon>
        <taxon>Neoptera</taxon>
        <taxon>Paraneoptera</taxon>
        <taxon>Hemiptera</taxon>
        <taxon>Sternorrhyncha</taxon>
        <taxon>Aphidomorpha</taxon>
        <taxon>Aphidoidea</taxon>
        <taxon>Aphididae</taxon>
        <taxon>Sipha</taxon>
    </lineage>
</organism>
<evidence type="ECO:0000256" key="5">
    <source>
        <dbReference type="ARBA" id="ARBA00022617"/>
    </source>
</evidence>
<dbReference type="PROSITE" id="PS00086">
    <property type="entry name" value="CYTOCHROME_P450"/>
    <property type="match status" value="1"/>
</dbReference>
<evidence type="ECO:0000313" key="16">
    <source>
        <dbReference type="EMBL" id="MBY69438.1"/>
    </source>
</evidence>
<evidence type="ECO:0000256" key="3">
    <source>
        <dbReference type="ARBA" id="ARBA00004406"/>
    </source>
</evidence>
<evidence type="ECO:0000256" key="11">
    <source>
        <dbReference type="ARBA" id="ARBA00023033"/>
    </source>
</evidence>
<dbReference type="GO" id="GO:0005506">
    <property type="term" value="F:iron ion binding"/>
    <property type="evidence" value="ECO:0007669"/>
    <property type="project" value="InterPro"/>
</dbReference>
<dbReference type="GO" id="GO:0016705">
    <property type="term" value="F:oxidoreductase activity, acting on paired donors, with incorporation or reduction of molecular oxygen"/>
    <property type="evidence" value="ECO:0007669"/>
    <property type="project" value="InterPro"/>
</dbReference>
<dbReference type="PRINTS" id="PR00463">
    <property type="entry name" value="EP450I"/>
</dbReference>
<name>A0A2S2PV79_9HEMI</name>
<dbReference type="AlphaFoldDB" id="A0A2S2PV79"/>
<evidence type="ECO:0000256" key="14">
    <source>
        <dbReference type="RuleBase" id="RU000461"/>
    </source>
</evidence>
<sequence>MATWTDCDGWWLLAAALMAAAAIAYLFCTSTYGYWRDRKVPWLRPTVPLFGNLTWQLLGMERSTDMIQNAYNAFSGHRYGGIYQMRMPFLIVRDPVLINRMLIKDFTHFTDHGLYKPLPTENRLANGLFIMNGDQWKTMRAKLSPGFASSKLKHMHGQMKECGEELMRNVAGAVATGGHVFEVRDVLGRYATDVIGTCAFGLQLNTINDDQSPFRRYGKTVFKPSLRVLLSQIAWMVSPALRKALHVYEIPLDTIEFFDNTFTDTVRYRERNNVVRDDLMQSLIKARDDLVVNKTVPSVKFEETDILANAFLLFAVGFESVSTAASLCLYELALHKQIQDRVREEINTVKFKYNGEMNNEFLIDLQYLEMVLAETMRKYPPVSTLFREATKDYQVPDDTLVIEKGTKVLIPVHALHHDPEFYPDPQAFDPERFTPEEKAKRPSGTYLPFGDGPRICIGKRFSEMEMKLALTEILIKYEVEPCDKTEIPITFSMNAVANLPANGVWLKFKPIQYPK</sequence>
<evidence type="ECO:0000256" key="10">
    <source>
        <dbReference type="ARBA" id="ARBA00023004"/>
    </source>
</evidence>
<comment type="cofactor">
    <cofactor evidence="1 13">
        <name>heme</name>
        <dbReference type="ChEBI" id="CHEBI:30413"/>
    </cofactor>
</comment>
<protein>
    <submittedName>
        <fullName evidence="16">Putative Cytochrome p450</fullName>
    </submittedName>
</protein>
<dbReference type="PANTHER" id="PTHR24292">
    <property type="entry name" value="CYTOCHROME P450"/>
    <property type="match status" value="1"/>
</dbReference>
<dbReference type="FunFam" id="1.10.630.10:FF:000042">
    <property type="entry name" value="Cytochrome P450"/>
    <property type="match status" value="1"/>
</dbReference>
<keyword evidence="5 13" id="KW-0349">Heme</keyword>
<dbReference type="PRINTS" id="PR00385">
    <property type="entry name" value="P450"/>
</dbReference>
<dbReference type="CDD" id="cd11056">
    <property type="entry name" value="CYP6-like"/>
    <property type="match status" value="1"/>
</dbReference>
<evidence type="ECO:0000256" key="4">
    <source>
        <dbReference type="ARBA" id="ARBA00010617"/>
    </source>
</evidence>
<evidence type="ECO:0000256" key="8">
    <source>
        <dbReference type="ARBA" id="ARBA00022848"/>
    </source>
</evidence>
<keyword evidence="9 14" id="KW-0560">Oxidoreductase</keyword>
<dbReference type="InterPro" id="IPR050476">
    <property type="entry name" value="Insect_CytP450_Detox"/>
</dbReference>
<proteinExistence type="inferred from homology"/>
<evidence type="ECO:0000256" key="6">
    <source>
        <dbReference type="ARBA" id="ARBA00022723"/>
    </source>
</evidence>
<evidence type="ECO:0000256" key="9">
    <source>
        <dbReference type="ARBA" id="ARBA00023002"/>
    </source>
</evidence>
<feature type="transmembrane region" description="Helical" evidence="15">
    <location>
        <begin position="12"/>
        <end position="35"/>
    </location>
</feature>
<comment type="subcellular location">
    <subcellularLocation>
        <location evidence="3">Endoplasmic reticulum membrane</location>
        <topology evidence="3">Peripheral membrane protein</topology>
    </subcellularLocation>
    <subcellularLocation>
        <location evidence="2">Microsome membrane</location>
        <topology evidence="2">Peripheral membrane protein</topology>
    </subcellularLocation>
</comment>